<feature type="chain" id="PRO_5002329720" evidence="1">
    <location>
        <begin position="18"/>
        <end position="73"/>
    </location>
</feature>
<organism evidence="2 3">
    <name type="scientific">Ferrimicrobium acidiphilum DSM 19497</name>
    <dbReference type="NCBI Taxonomy" id="1121877"/>
    <lineage>
        <taxon>Bacteria</taxon>
        <taxon>Bacillati</taxon>
        <taxon>Actinomycetota</taxon>
        <taxon>Acidimicrobiia</taxon>
        <taxon>Acidimicrobiales</taxon>
        <taxon>Acidimicrobiaceae</taxon>
        <taxon>Ferrimicrobium</taxon>
    </lineage>
</organism>
<reference evidence="2 3" key="1">
    <citation type="submission" date="2015-01" db="EMBL/GenBank/DDBJ databases">
        <title>Draft genome of the acidophilic iron oxidizer Ferrimicrobium acidiphilum strain T23.</title>
        <authorList>
            <person name="Poehlein A."/>
            <person name="Eisen S."/>
            <person name="Schloemann M."/>
            <person name="Johnson B.D."/>
            <person name="Daniel R."/>
            <person name="Muehling M."/>
        </authorList>
    </citation>
    <scope>NUCLEOTIDE SEQUENCE [LARGE SCALE GENOMIC DNA]</scope>
    <source>
        <strain evidence="2 3">T23</strain>
    </source>
</reference>
<proteinExistence type="predicted"/>
<dbReference type="Proteomes" id="UP000032336">
    <property type="component" value="Unassembled WGS sequence"/>
</dbReference>
<keyword evidence="3" id="KW-1185">Reference proteome</keyword>
<evidence type="ECO:0000256" key="1">
    <source>
        <dbReference type="SAM" id="SignalP"/>
    </source>
</evidence>
<sequence>MVGVLLLARRLSKAAIAAGLARALTMNSFRADFVEIAARSSLESTPMPLDDVPEVISPTVDLARYDALLEARP</sequence>
<comment type="caution">
    <text evidence="2">The sequence shown here is derived from an EMBL/GenBank/DDBJ whole genome shotgun (WGS) entry which is preliminary data.</text>
</comment>
<accession>A0A0D8FQS6</accession>
<gene>
    <name evidence="2" type="ORF">FEAC_29650</name>
</gene>
<name>A0A0D8FQS6_9ACTN</name>
<evidence type="ECO:0000313" key="3">
    <source>
        <dbReference type="Proteomes" id="UP000032336"/>
    </source>
</evidence>
<dbReference type="AlphaFoldDB" id="A0A0D8FQS6"/>
<dbReference type="EMBL" id="JXUW01000050">
    <property type="protein sequence ID" value="KJE75304.1"/>
    <property type="molecule type" value="Genomic_DNA"/>
</dbReference>
<protein>
    <submittedName>
        <fullName evidence="2">Uncharacterized protein</fullName>
    </submittedName>
</protein>
<dbReference type="STRING" id="1121877.FEAC_29650"/>
<keyword evidence="1" id="KW-0732">Signal</keyword>
<evidence type="ECO:0000313" key="2">
    <source>
        <dbReference type="EMBL" id="KJE75304.1"/>
    </source>
</evidence>
<feature type="signal peptide" evidence="1">
    <location>
        <begin position="1"/>
        <end position="17"/>
    </location>
</feature>